<evidence type="ECO:0000313" key="4">
    <source>
        <dbReference type="Proteomes" id="UP001606302"/>
    </source>
</evidence>
<dbReference type="EMBL" id="JBIGHX010000001">
    <property type="protein sequence ID" value="MFG6460673.1"/>
    <property type="molecule type" value="Genomic_DNA"/>
</dbReference>
<dbReference type="RefSeq" id="WP_394509480.1">
    <property type="nucleotide sequence ID" value="NZ_JBIGHX010000001.1"/>
</dbReference>
<comment type="caution">
    <text evidence="3">The sequence shown here is derived from an EMBL/GenBank/DDBJ whole genome shotgun (WGS) entry which is preliminary data.</text>
</comment>
<evidence type="ECO:0000256" key="2">
    <source>
        <dbReference type="SAM" id="SignalP"/>
    </source>
</evidence>
<gene>
    <name evidence="3" type="ORF">ACG04Q_03750</name>
</gene>
<sequence length="113" mass="11662">MSALKTATSALTAVALVSGISFAWAQSDEQPTQPVDTPAVVMPSEETPADPSALPPVDNTTANTLQQQQRADDPARTTPPADTTTTPLPQDSGTQPAPMSAPADEPAPRADRN</sequence>
<organism evidence="3 4">
    <name type="scientific">Pelomonas lactea</name>
    <dbReference type="NCBI Taxonomy" id="3299030"/>
    <lineage>
        <taxon>Bacteria</taxon>
        <taxon>Pseudomonadati</taxon>
        <taxon>Pseudomonadota</taxon>
        <taxon>Betaproteobacteria</taxon>
        <taxon>Burkholderiales</taxon>
        <taxon>Sphaerotilaceae</taxon>
        <taxon>Roseateles</taxon>
    </lineage>
</organism>
<feature type="compositionally biased region" description="Low complexity" evidence="1">
    <location>
        <begin position="76"/>
        <end position="87"/>
    </location>
</feature>
<feature type="chain" id="PRO_5045891566" evidence="2">
    <location>
        <begin position="26"/>
        <end position="113"/>
    </location>
</feature>
<name>A0ABW7GFG1_9BURK</name>
<protein>
    <submittedName>
        <fullName evidence="3">Uncharacterized protein</fullName>
    </submittedName>
</protein>
<feature type="signal peptide" evidence="2">
    <location>
        <begin position="1"/>
        <end position="25"/>
    </location>
</feature>
<evidence type="ECO:0000256" key="1">
    <source>
        <dbReference type="SAM" id="MobiDB-lite"/>
    </source>
</evidence>
<dbReference type="Proteomes" id="UP001606302">
    <property type="component" value="Unassembled WGS sequence"/>
</dbReference>
<feature type="compositionally biased region" description="Polar residues" evidence="1">
    <location>
        <begin position="88"/>
        <end position="97"/>
    </location>
</feature>
<evidence type="ECO:0000313" key="3">
    <source>
        <dbReference type="EMBL" id="MFG6460673.1"/>
    </source>
</evidence>
<accession>A0ABW7GFG1</accession>
<feature type="region of interest" description="Disordered" evidence="1">
    <location>
        <begin position="25"/>
        <end position="113"/>
    </location>
</feature>
<keyword evidence="2" id="KW-0732">Signal</keyword>
<feature type="compositionally biased region" description="Polar residues" evidence="1">
    <location>
        <begin position="58"/>
        <end position="69"/>
    </location>
</feature>
<proteinExistence type="predicted"/>
<keyword evidence="4" id="KW-1185">Reference proteome</keyword>
<reference evidence="3 4" key="1">
    <citation type="submission" date="2024-08" db="EMBL/GenBank/DDBJ databases">
        <authorList>
            <person name="Lu H."/>
        </authorList>
    </citation>
    <scope>NUCLEOTIDE SEQUENCE [LARGE SCALE GENOMIC DNA]</scope>
    <source>
        <strain evidence="3 4">DXS20W</strain>
    </source>
</reference>